<organism evidence="1">
    <name type="scientific">Anguilla anguilla</name>
    <name type="common">European freshwater eel</name>
    <name type="synonym">Muraena anguilla</name>
    <dbReference type="NCBI Taxonomy" id="7936"/>
    <lineage>
        <taxon>Eukaryota</taxon>
        <taxon>Metazoa</taxon>
        <taxon>Chordata</taxon>
        <taxon>Craniata</taxon>
        <taxon>Vertebrata</taxon>
        <taxon>Euteleostomi</taxon>
        <taxon>Actinopterygii</taxon>
        <taxon>Neopterygii</taxon>
        <taxon>Teleostei</taxon>
        <taxon>Anguilliformes</taxon>
        <taxon>Anguillidae</taxon>
        <taxon>Anguilla</taxon>
    </lineage>
</organism>
<evidence type="ECO:0000313" key="1">
    <source>
        <dbReference type="EMBL" id="JAH38084.1"/>
    </source>
</evidence>
<reference evidence="1" key="2">
    <citation type="journal article" date="2015" name="Fish Shellfish Immunol.">
        <title>Early steps in the European eel (Anguilla anguilla)-Vibrio vulnificus interaction in the gills: Role of the RtxA13 toxin.</title>
        <authorList>
            <person name="Callol A."/>
            <person name="Pajuelo D."/>
            <person name="Ebbesson L."/>
            <person name="Teles M."/>
            <person name="MacKenzie S."/>
            <person name="Amaro C."/>
        </authorList>
    </citation>
    <scope>NUCLEOTIDE SEQUENCE</scope>
</reference>
<reference evidence="1" key="1">
    <citation type="submission" date="2014-11" db="EMBL/GenBank/DDBJ databases">
        <authorList>
            <person name="Amaro Gonzalez C."/>
        </authorList>
    </citation>
    <scope>NUCLEOTIDE SEQUENCE</scope>
</reference>
<sequence length="71" mass="8200">MAFSNRVFWHFAYLCNTEVSSASPLGLCVCYMYVCVCARFLSSHSSLGPPHTNLLMLYINQSLYIYIYQFL</sequence>
<name>A0A0E9S9K1_ANGAN</name>
<accession>A0A0E9S9K1</accession>
<proteinExistence type="predicted"/>
<dbReference type="AlphaFoldDB" id="A0A0E9S9K1"/>
<protein>
    <submittedName>
        <fullName evidence="1">Uncharacterized protein</fullName>
    </submittedName>
</protein>
<dbReference type="EMBL" id="GBXM01070493">
    <property type="protein sequence ID" value="JAH38084.1"/>
    <property type="molecule type" value="Transcribed_RNA"/>
</dbReference>